<evidence type="ECO:0000256" key="5">
    <source>
        <dbReference type="ARBA" id="ARBA00022989"/>
    </source>
</evidence>
<dbReference type="InterPro" id="IPR052808">
    <property type="entry name" value="GPCR_Mth-like"/>
</dbReference>
<dbReference type="EMBL" id="CAXKWB010008871">
    <property type="protein sequence ID" value="CAL4092837.1"/>
    <property type="molecule type" value="Genomic_DNA"/>
</dbReference>
<evidence type="ECO:0000313" key="11">
    <source>
        <dbReference type="Proteomes" id="UP001497623"/>
    </source>
</evidence>
<dbReference type="SUPFAM" id="SSF63877">
    <property type="entry name" value="Methuselah ectodomain"/>
    <property type="match status" value="1"/>
</dbReference>
<dbReference type="Proteomes" id="UP001497623">
    <property type="component" value="Unassembled WGS sequence"/>
</dbReference>
<feature type="non-terminal residue" evidence="10">
    <location>
        <position position="557"/>
    </location>
</feature>
<keyword evidence="11" id="KW-1185">Reference proteome</keyword>
<evidence type="ECO:0000256" key="3">
    <source>
        <dbReference type="ARBA" id="ARBA00022692"/>
    </source>
</evidence>
<evidence type="ECO:0000256" key="6">
    <source>
        <dbReference type="ARBA" id="ARBA00023040"/>
    </source>
</evidence>
<organism evidence="10 11">
    <name type="scientific">Meganyctiphanes norvegica</name>
    <name type="common">Northern krill</name>
    <name type="synonym">Thysanopoda norvegica</name>
    <dbReference type="NCBI Taxonomy" id="48144"/>
    <lineage>
        <taxon>Eukaryota</taxon>
        <taxon>Metazoa</taxon>
        <taxon>Ecdysozoa</taxon>
        <taxon>Arthropoda</taxon>
        <taxon>Crustacea</taxon>
        <taxon>Multicrustacea</taxon>
        <taxon>Malacostraca</taxon>
        <taxon>Eumalacostraca</taxon>
        <taxon>Eucarida</taxon>
        <taxon>Euphausiacea</taxon>
        <taxon>Euphausiidae</taxon>
        <taxon>Meganyctiphanes</taxon>
    </lineage>
</organism>
<protein>
    <recommendedName>
        <fullName evidence="9">G-protein coupled receptors family 2 profile 2 domain-containing protein</fullName>
    </recommendedName>
</protein>
<reference evidence="10 11" key="1">
    <citation type="submission" date="2024-05" db="EMBL/GenBank/DDBJ databases">
        <authorList>
            <person name="Wallberg A."/>
        </authorList>
    </citation>
    <scope>NUCLEOTIDE SEQUENCE [LARGE SCALE GENOMIC DNA]</scope>
</reference>
<dbReference type="InterPro" id="IPR023311">
    <property type="entry name" value="Methusela_ecto_dom_2"/>
</dbReference>
<dbReference type="GO" id="GO:0004930">
    <property type="term" value="F:G protein-coupled receptor activity"/>
    <property type="evidence" value="ECO:0007669"/>
    <property type="project" value="UniProtKB-KW"/>
</dbReference>
<accession>A0AAV2QRM8</accession>
<comment type="similarity">
    <text evidence="2">Belongs to the G-protein coupled receptor 2 family. Mth subfamily.</text>
</comment>
<dbReference type="AlphaFoldDB" id="A0AAV2QRM8"/>
<sequence length="557" mass="63309">MLFTPPITKDQVLLDKHQLGNSTVHDIGCTGAAVKEVELNGETAALHYHIDRPPQLLFHNKYMISELSPEYCLAARETEDGSLKYYARFCHEDVCENSTCVRKCCGPEKIIENGTCTYADRYVTLNYTFHQKENISIVDETPEIHQYYGMLVHCTADKGYDGVIELKPKTNPVYAYYLLNDGSLYLPLYREGGVCGTDSYYSIDSFCMDSYMDEDGEYSQLVLLCHKELGIKGCEAGTVLYPILMAISCVFLVFTLIVYLGVPNLRQRTYGRCLISLVVSILVVYITFICNYAGILESNASCYAAVFSAHIKSLNIFKTRAVVRSSKPQSQSKKLFVRYSFYGWGFPLFFALIALAIRLLPETEDYCHIVRPDYVNHGRGCSFNSLTTRWVYQYWVILLLTFVNIFFFIHVTITLVRNHRQTKKILQSPNSSQSNSEKKQSKMWLYIKLFLVMGITWIIEVISSKDCGWIVGDIFNLLQGVLIFVITVCKKDVFNKIYDAWGLQNLGNGITTLRDRMSRVDGSTTSPDGVRMSNFSRKTSTTTISQGNRKPSIHSTI</sequence>
<gene>
    <name evidence="10" type="ORF">MNOR_LOCUS14665</name>
</gene>
<dbReference type="InterPro" id="IPR036272">
    <property type="entry name" value="Methuselah_N_sf"/>
</dbReference>
<dbReference type="Pfam" id="PF06652">
    <property type="entry name" value="Methuselah_N"/>
    <property type="match status" value="1"/>
</dbReference>
<dbReference type="GO" id="GO:0007166">
    <property type="term" value="P:cell surface receptor signaling pathway"/>
    <property type="evidence" value="ECO:0007669"/>
    <property type="project" value="InterPro"/>
</dbReference>
<feature type="transmembrane region" description="Helical" evidence="8">
    <location>
        <begin position="469"/>
        <end position="489"/>
    </location>
</feature>
<evidence type="ECO:0000259" key="9">
    <source>
        <dbReference type="PROSITE" id="PS50261"/>
    </source>
</evidence>
<keyword evidence="3 8" id="KW-0812">Transmembrane</keyword>
<feature type="transmembrane region" description="Helical" evidence="8">
    <location>
        <begin position="274"/>
        <end position="294"/>
    </location>
</feature>
<evidence type="ECO:0000256" key="2">
    <source>
        <dbReference type="ARBA" id="ARBA00008979"/>
    </source>
</evidence>
<evidence type="ECO:0000256" key="4">
    <source>
        <dbReference type="ARBA" id="ARBA00022729"/>
    </source>
</evidence>
<comment type="subcellular location">
    <subcellularLocation>
        <location evidence="1">Membrane</location>
        <topology evidence="1">Multi-pass membrane protein</topology>
    </subcellularLocation>
</comment>
<feature type="transmembrane region" description="Helical" evidence="8">
    <location>
        <begin position="339"/>
        <end position="360"/>
    </location>
</feature>
<feature type="domain" description="G-protein coupled receptors family 2 profile 2" evidence="9">
    <location>
        <begin position="237"/>
        <end position="491"/>
    </location>
</feature>
<feature type="transmembrane region" description="Helical" evidence="8">
    <location>
        <begin position="300"/>
        <end position="318"/>
    </location>
</feature>
<dbReference type="CDD" id="cd15039">
    <property type="entry name" value="7tmB3_Methuselah-like"/>
    <property type="match status" value="1"/>
</dbReference>
<dbReference type="GO" id="GO:0016020">
    <property type="term" value="C:membrane"/>
    <property type="evidence" value="ECO:0007669"/>
    <property type="project" value="UniProtKB-SubCell"/>
</dbReference>
<keyword evidence="6" id="KW-0675">Receptor</keyword>
<keyword evidence="6" id="KW-0807">Transducer</keyword>
<feature type="transmembrane region" description="Helical" evidence="8">
    <location>
        <begin position="239"/>
        <end position="262"/>
    </location>
</feature>
<keyword evidence="6" id="KW-0297">G-protein coupled receptor</keyword>
<keyword evidence="4" id="KW-0732">Signal</keyword>
<dbReference type="Gene3D" id="1.20.1070.10">
    <property type="entry name" value="Rhodopsin 7-helix transmembrane proteins"/>
    <property type="match status" value="1"/>
</dbReference>
<evidence type="ECO:0000256" key="8">
    <source>
        <dbReference type="SAM" id="Phobius"/>
    </source>
</evidence>
<keyword evidence="5 8" id="KW-1133">Transmembrane helix</keyword>
<dbReference type="PROSITE" id="PS50261">
    <property type="entry name" value="G_PROTEIN_RECEP_F2_4"/>
    <property type="match status" value="1"/>
</dbReference>
<dbReference type="Pfam" id="PF00002">
    <property type="entry name" value="7tm_2"/>
    <property type="match status" value="1"/>
</dbReference>
<evidence type="ECO:0000256" key="7">
    <source>
        <dbReference type="ARBA" id="ARBA00023136"/>
    </source>
</evidence>
<evidence type="ECO:0000256" key="1">
    <source>
        <dbReference type="ARBA" id="ARBA00004141"/>
    </source>
</evidence>
<evidence type="ECO:0000313" key="10">
    <source>
        <dbReference type="EMBL" id="CAL4092837.1"/>
    </source>
</evidence>
<dbReference type="PANTHER" id="PTHR46953">
    <property type="entry name" value="G-PROTEIN COUPLED RECEPTOR MTH-LIKE 1-RELATED"/>
    <property type="match status" value="1"/>
</dbReference>
<keyword evidence="7 8" id="KW-0472">Membrane</keyword>
<proteinExistence type="inferred from homology"/>
<name>A0AAV2QRM8_MEGNR</name>
<dbReference type="InterPro" id="IPR000832">
    <property type="entry name" value="GPCR_2_secretin-like"/>
</dbReference>
<dbReference type="InterPro" id="IPR017981">
    <property type="entry name" value="GPCR_2-like_7TM"/>
</dbReference>
<dbReference type="InterPro" id="IPR010596">
    <property type="entry name" value="Methuselah_N_dom"/>
</dbReference>
<feature type="transmembrane region" description="Helical" evidence="8">
    <location>
        <begin position="443"/>
        <end position="463"/>
    </location>
</feature>
<dbReference type="Gene3D" id="2.170.180.11">
    <property type="entry name" value="Methuselah ectodomain, domain 2"/>
    <property type="match status" value="1"/>
</dbReference>
<feature type="transmembrane region" description="Helical" evidence="8">
    <location>
        <begin position="392"/>
        <end position="416"/>
    </location>
</feature>
<comment type="caution">
    <text evidence="10">The sequence shown here is derived from an EMBL/GenBank/DDBJ whole genome shotgun (WGS) entry which is preliminary data.</text>
</comment>
<dbReference type="PANTHER" id="PTHR46953:SF1">
    <property type="entry name" value="G-PROTEIN COUPLED RECEPTOR MTH-LIKE 1-RELATED"/>
    <property type="match status" value="1"/>
</dbReference>